<comment type="caution">
    <text evidence="2">The sequence shown here is derived from an EMBL/GenBank/DDBJ whole genome shotgun (WGS) entry which is preliminary data.</text>
</comment>
<evidence type="ECO:0000313" key="2">
    <source>
        <dbReference type="EMBL" id="KAJ8390325.1"/>
    </source>
</evidence>
<dbReference type="Proteomes" id="UP001221898">
    <property type="component" value="Unassembled WGS sequence"/>
</dbReference>
<dbReference type="EMBL" id="JAINUG010000171">
    <property type="protein sequence ID" value="KAJ8390325.1"/>
    <property type="molecule type" value="Genomic_DNA"/>
</dbReference>
<organism evidence="2 3">
    <name type="scientific">Aldrovandia affinis</name>
    <dbReference type="NCBI Taxonomy" id="143900"/>
    <lineage>
        <taxon>Eukaryota</taxon>
        <taxon>Metazoa</taxon>
        <taxon>Chordata</taxon>
        <taxon>Craniata</taxon>
        <taxon>Vertebrata</taxon>
        <taxon>Euteleostomi</taxon>
        <taxon>Actinopterygii</taxon>
        <taxon>Neopterygii</taxon>
        <taxon>Teleostei</taxon>
        <taxon>Notacanthiformes</taxon>
        <taxon>Halosauridae</taxon>
        <taxon>Aldrovandia</taxon>
    </lineage>
</organism>
<proteinExistence type="predicted"/>
<accession>A0AAD7RU96</accession>
<evidence type="ECO:0000256" key="1">
    <source>
        <dbReference type="SAM" id="MobiDB-lite"/>
    </source>
</evidence>
<sequence length="98" mass="10271">MSASPNLCGRWMGPGRNTEKHLGQLSALCADGHNTRASANRYQSISNPKTREPVPPPARCRSLAGQGGGHAIGVNTPLPGERTVTSVPACRRAPLKSS</sequence>
<protein>
    <submittedName>
        <fullName evidence="2">Uncharacterized protein</fullName>
    </submittedName>
</protein>
<gene>
    <name evidence="2" type="ORF">AAFF_G00108940</name>
</gene>
<feature type="region of interest" description="Disordered" evidence="1">
    <location>
        <begin position="64"/>
        <end position="98"/>
    </location>
</feature>
<name>A0AAD7RU96_9TELE</name>
<evidence type="ECO:0000313" key="3">
    <source>
        <dbReference type="Proteomes" id="UP001221898"/>
    </source>
</evidence>
<keyword evidence="3" id="KW-1185">Reference proteome</keyword>
<reference evidence="2" key="1">
    <citation type="journal article" date="2023" name="Science">
        <title>Genome structures resolve the early diversification of teleost fishes.</title>
        <authorList>
            <person name="Parey E."/>
            <person name="Louis A."/>
            <person name="Montfort J."/>
            <person name="Bouchez O."/>
            <person name="Roques C."/>
            <person name="Iampietro C."/>
            <person name="Lluch J."/>
            <person name="Castinel A."/>
            <person name="Donnadieu C."/>
            <person name="Desvignes T."/>
            <person name="Floi Bucao C."/>
            <person name="Jouanno E."/>
            <person name="Wen M."/>
            <person name="Mejri S."/>
            <person name="Dirks R."/>
            <person name="Jansen H."/>
            <person name="Henkel C."/>
            <person name="Chen W.J."/>
            <person name="Zahm M."/>
            <person name="Cabau C."/>
            <person name="Klopp C."/>
            <person name="Thompson A.W."/>
            <person name="Robinson-Rechavi M."/>
            <person name="Braasch I."/>
            <person name="Lecointre G."/>
            <person name="Bobe J."/>
            <person name="Postlethwait J.H."/>
            <person name="Berthelot C."/>
            <person name="Roest Crollius H."/>
            <person name="Guiguen Y."/>
        </authorList>
    </citation>
    <scope>NUCLEOTIDE SEQUENCE</scope>
    <source>
        <strain evidence="2">NC1722</strain>
    </source>
</reference>
<dbReference type="AlphaFoldDB" id="A0AAD7RU96"/>